<dbReference type="AlphaFoldDB" id="A0A914XZM5"/>
<dbReference type="PANTHER" id="PTHR22744:SF14">
    <property type="entry name" value="BTB DOMAIN-CONTAINING PROTEIN-RELATED"/>
    <property type="match status" value="1"/>
</dbReference>
<keyword evidence="2" id="KW-1185">Reference proteome</keyword>
<dbReference type="SUPFAM" id="SSF54695">
    <property type="entry name" value="POZ domain"/>
    <property type="match status" value="1"/>
</dbReference>
<dbReference type="InterPro" id="IPR011333">
    <property type="entry name" value="SKP1/BTB/POZ_sf"/>
</dbReference>
<dbReference type="Gene3D" id="3.30.710.10">
    <property type="entry name" value="Potassium Channel Kv1.1, Chain A"/>
    <property type="match status" value="1"/>
</dbReference>
<organism evidence="2 3">
    <name type="scientific">Panagrolaimus superbus</name>
    <dbReference type="NCBI Taxonomy" id="310955"/>
    <lineage>
        <taxon>Eukaryota</taxon>
        <taxon>Metazoa</taxon>
        <taxon>Ecdysozoa</taxon>
        <taxon>Nematoda</taxon>
        <taxon>Chromadorea</taxon>
        <taxon>Rhabditida</taxon>
        <taxon>Tylenchina</taxon>
        <taxon>Panagrolaimomorpha</taxon>
        <taxon>Panagrolaimoidea</taxon>
        <taxon>Panagrolaimidae</taxon>
        <taxon>Panagrolaimus</taxon>
    </lineage>
</organism>
<dbReference type="Proteomes" id="UP000887577">
    <property type="component" value="Unplaced"/>
</dbReference>
<sequence>MAKYEIFKAQNPENGDFDVVFEIEGKKLYAHKSKLCEVSSTFNEMLSERWTTPNEPINIQKNTFDDFKTFVTFIYSGEFEFDSNNIFTMVDIAECYDVKIFKKACEDYLLKTEWDLINVFPMLDLAFKYSLEDLKKSLS</sequence>
<dbReference type="Pfam" id="PF00651">
    <property type="entry name" value="BTB"/>
    <property type="match status" value="1"/>
</dbReference>
<reference evidence="3" key="1">
    <citation type="submission" date="2022-11" db="UniProtKB">
        <authorList>
            <consortium name="WormBaseParasite"/>
        </authorList>
    </citation>
    <scope>IDENTIFICATION</scope>
</reference>
<dbReference type="SMART" id="SM00225">
    <property type="entry name" value="BTB"/>
    <property type="match status" value="1"/>
</dbReference>
<feature type="domain" description="BTB" evidence="1">
    <location>
        <begin position="17"/>
        <end position="83"/>
    </location>
</feature>
<dbReference type="WBParaSite" id="PSU_v2.g12661.t1">
    <property type="protein sequence ID" value="PSU_v2.g12661.t1"/>
    <property type="gene ID" value="PSU_v2.g12661"/>
</dbReference>
<evidence type="ECO:0000259" key="1">
    <source>
        <dbReference type="PROSITE" id="PS50097"/>
    </source>
</evidence>
<dbReference type="PROSITE" id="PS50097">
    <property type="entry name" value="BTB"/>
    <property type="match status" value="1"/>
</dbReference>
<evidence type="ECO:0000313" key="2">
    <source>
        <dbReference type="Proteomes" id="UP000887577"/>
    </source>
</evidence>
<dbReference type="CDD" id="cd18186">
    <property type="entry name" value="BTB_POZ_ZBTB_KLHL-like"/>
    <property type="match status" value="1"/>
</dbReference>
<proteinExistence type="predicted"/>
<dbReference type="PANTHER" id="PTHR22744">
    <property type="entry name" value="HELIX LOOP HELIX PROTEIN 21-RELATED"/>
    <property type="match status" value="1"/>
</dbReference>
<evidence type="ECO:0000313" key="3">
    <source>
        <dbReference type="WBParaSite" id="PSU_v2.g12661.t1"/>
    </source>
</evidence>
<name>A0A914XZM5_9BILA</name>
<dbReference type="InterPro" id="IPR000210">
    <property type="entry name" value="BTB/POZ_dom"/>
</dbReference>
<accession>A0A914XZM5</accession>
<protein>
    <submittedName>
        <fullName evidence="3">BTB domain-containing protein</fullName>
    </submittedName>
</protein>